<dbReference type="Proteomes" id="UP000093343">
    <property type="component" value="Unassembled WGS sequence"/>
</dbReference>
<organism evidence="1 2">
    <name type="scientific">Flavobacterium piscis</name>
    <dbReference type="NCBI Taxonomy" id="1114874"/>
    <lineage>
        <taxon>Bacteria</taxon>
        <taxon>Pseudomonadati</taxon>
        <taxon>Bacteroidota</taxon>
        <taxon>Flavobacteriia</taxon>
        <taxon>Flavobacteriales</taxon>
        <taxon>Flavobacteriaceae</taxon>
        <taxon>Flavobacterium</taxon>
    </lineage>
</organism>
<comment type="caution">
    <text evidence="1">The sequence shown here is derived from an EMBL/GenBank/DDBJ whole genome shotgun (WGS) entry which is preliminary data.</text>
</comment>
<evidence type="ECO:0000313" key="2">
    <source>
        <dbReference type="Proteomes" id="UP000093343"/>
    </source>
</evidence>
<name>A0ABX2XGB0_9FLAO</name>
<sequence length="185" mass="21458">MNNRIAKELIEMAHHDLQVREELLKEGKLSPGYNPDMERVHLENAKRLNEIINAIGYPTKSIVGEEASQAAWLIVQHAISLPVFMKRCYTLISEAGDEVSPQNFAYLHDRICYFEGRPQKFGTQFDSNGMYPVENKTEMIRLRKELQLDAHDEKSIVEFIPSVHKTGLHQNDAEFNHWRKQVGWL</sequence>
<accession>A0ABX2XGB0</accession>
<evidence type="ECO:0000313" key="1">
    <source>
        <dbReference type="EMBL" id="OCB71853.1"/>
    </source>
</evidence>
<reference evidence="2" key="1">
    <citation type="submission" date="2016-03" db="EMBL/GenBank/DDBJ databases">
        <title>Draft genome sequence of Paenibacillus glacialis DSM 22343.</title>
        <authorList>
            <person name="Shin S.-K."/>
            <person name="Yi H."/>
        </authorList>
    </citation>
    <scope>NUCLEOTIDE SEQUENCE [LARGE SCALE GENOMIC DNA]</scope>
    <source>
        <strain evidence="2">CCUG 60099</strain>
    </source>
</reference>
<proteinExistence type="predicted"/>
<dbReference type="InterPro" id="IPR046732">
    <property type="entry name" value="DUF6624"/>
</dbReference>
<dbReference type="Pfam" id="PF20329">
    <property type="entry name" value="DUF6624"/>
    <property type="match status" value="1"/>
</dbReference>
<keyword evidence="2" id="KW-1185">Reference proteome</keyword>
<protein>
    <submittedName>
        <fullName evidence="1">Uncharacterized protein</fullName>
    </submittedName>
</protein>
<dbReference type="EMBL" id="LVEN01000035">
    <property type="protein sequence ID" value="OCB71853.1"/>
    <property type="molecule type" value="Genomic_DNA"/>
</dbReference>
<gene>
    <name evidence="1" type="ORF">FLP_15105</name>
</gene>
<dbReference type="RefSeq" id="WP_065450362.1">
    <property type="nucleotide sequence ID" value="NZ_LVEN01000035.1"/>
</dbReference>